<gene>
    <name evidence="3" type="ORF">ACFFLS_16925</name>
</gene>
<accession>A0ABV6BTG5</accession>
<organism evidence="3 4">
    <name type="scientific">Flavobacterium procerum</name>
    <dbReference type="NCBI Taxonomy" id="1455569"/>
    <lineage>
        <taxon>Bacteria</taxon>
        <taxon>Pseudomonadati</taxon>
        <taxon>Bacteroidota</taxon>
        <taxon>Flavobacteriia</taxon>
        <taxon>Flavobacteriales</taxon>
        <taxon>Flavobacteriaceae</taxon>
        <taxon>Flavobacterium</taxon>
    </lineage>
</organism>
<dbReference type="SUPFAM" id="SSF117892">
    <property type="entry name" value="Band 7/SPFH domain"/>
    <property type="match status" value="1"/>
</dbReference>
<feature type="domain" description="GYF" evidence="2">
    <location>
        <begin position="299"/>
        <end position="348"/>
    </location>
</feature>
<dbReference type="Pfam" id="PF13421">
    <property type="entry name" value="Band_7_1"/>
    <property type="match status" value="1"/>
</dbReference>
<evidence type="ECO:0000313" key="3">
    <source>
        <dbReference type="EMBL" id="MFC0078735.1"/>
    </source>
</evidence>
<dbReference type="PANTHER" id="PTHR37826:SF2">
    <property type="entry name" value="ZINC-RIBBON DOMAIN-CONTAINING PROTEIN"/>
    <property type="match status" value="1"/>
</dbReference>
<dbReference type="Gene3D" id="3.30.479.30">
    <property type="entry name" value="Band 7 domain"/>
    <property type="match status" value="1"/>
</dbReference>
<dbReference type="Proteomes" id="UP001589734">
    <property type="component" value="Unassembled WGS sequence"/>
</dbReference>
<dbReference type="InterPro" id="IPR033880">
    <property type="entry name" value="SPFH_YdjI"/>
</dbReference>
<dbReference type="InterPro" id="IPR036013">
    <property type="entry name" value="Band_7/SPFH_dom_sf"/>
</dbReference>
<comment type="caution">
    <text evidence="3">The sequence shown here is derived from an EMBL/GenBank/DDBJ whole genome shotgun (WGS) entry which is preliminary data.</text>
</comment>
<sequence length="362" mass="40588">MGLFDKIRSEFIDIIEFIDNSNNTIVTRFERFQNEIKNEAKLIVREGQQAIFVNEGVIADIFSPGTYTLNTQNLPILTTLKGWKYGFNSPFKAEVYFVNTRNFLDQKWGTKNAVTLNDIRFGMLELRAFGTYAFKIIDSGQFLKEVVGTNGQFTTEDITEQLKSIIVTRFSDAIGEANLPVESYASNLNELSMAIFSYMQDDFSVYGMEVTKFLLENVSMPDEIKKEIFELSRLNSVDINKLTQYKTAKAIEVAAGNPSGIAGAGIGMGAGIAMGNAMTQNYTQSQQGTPPSLPTETTYYVALNGQQSGPFNKNQIEEMLKTGQFLKDTLVWCQGMSEWKKAEEVIDLQNIFMQNPPPLPNN</sequence>
<dbReference type="PANTHER" id="PTHR37826">
    <property type="entry name" value="FLOTILLIN BAND_7_5 DOMAIN PROTEIN"/>
    <property type="match status" value="1"/>
</dbReference>
<dbReference type="RefSeq" id="WP_379684333.1">
    <property type="nucleotide sequence ID" value="NZ_JBHLYW010000010.1"/>
</dbReference>
<dbReference type="CDD" id="cd03408">
    <property type="entry name" value="SPFH_like_u1"/>
    <property type="match status" value="1"/>
</dbReference>
<dbReference type="InterPro" id="IPR025640">
    <property type="entry name" value="GYF_2"/>
</dbReference>
<evidence type="ECO:0000313" key="4">
    <source>
        <dbReference type="Proteomes" id="UP001589734"/>
    </source>
</evidence>
<proteinExistence type="predicted"/>
<evidence type="ECO:0000259" key="1">
    <source>
        <dbReference type="Pfam" id="PF13421"/>
    </source>
</evidence>
<protein>
    <submittedName>
        <fullName evidence="3">SPFH domain-containing protein</fullName>
    </submittedName>
</protein>
<keyword evidence="4" id="KW-1185">Reference proteome</keyword>
<dbReference type="EMBL" id="JBHLYW010000010">
    <property type="protein sequence ID" value="MFC0078735.1"/>
    <property type="molecule type" value="Genomic_DNA"/>
</dbReference>
<dbReference type="Pfam" id="PF14237">
    <property type="entry name" value="GYF_2"/>
    <property type="match status" value="1"/>
</dbReference>
<feature type="domain" description="SPFH" evidence="1">
    <location>
        <begin position="26"/>
        <end position="234"/>
    </location>
</feature>
<evidence type="ECO:0000259" key="2">
    <source>
        <dbReference type="Pfam" id="PF14237"/>
    </source>
</evidence>
<reference evidence="3 4" key="1">
    <citation type="submission" date="2024-09" db="EMBL/GenBank/DDBJ databases">
        <authorList>
            <person name="Sun Q."/>
            <person name="Mori K."/>
        </authorList>
    </citation>
    <scope>NUCLEOTIDE SEQUENCE [LARGE SCALE GENOMIC DNA]</scope>
    <source>
        <strain evidence="3 4">CGMCC 1.12926</strain>
    </source>
</reference>
<name>A0ABV6BTG5_9FLAO</name>